<evidence type="ECO:0000313" key="3">
    <source>
        <dbReference type="EMBL" id="KOO39156.1"/>
    </source>
</evidence>
<name>A0A0M0KJS2_ALKHA</name>
<dbReference type="PATRIC" id="fig|136160.3.peg.2405"/>
<accession>A0A0M0KJS2</accession>
<sequence>MFFVTSYSISVKRLVTFIVATMALMMVLVSFLVSNTYFHSQKVHRGMELVTSEMLLSMMGTENPYFTTALPEGYEPPSMATISFEMATSIEMGDIRSLLGRELPGLALFDTRIIVAGEGTNLSNMPFESPPPMEVLLEEREAVMESSDEEEADTESTPDTERQTDSTRVFIHHTHSWESFLPHLPGVENPNQATHNEMNIIKVGERLGDALEKHGIQAAVDKTDMTALLHERNVRPSRAYEVSREIVQEAIKEHDDLSFIFDLHRDSVRRDDTTVTINGKEYAQVLFVIGESHPDYEKNLELATKLHEKVEEKYPGLSRGVFGRDRSSGNGVYNQDLSDQSILIEFGGVDNHIDELNRSADAFAEVFADYFWTLEDG</sequence>
<dbReference type="Pfam" id="PF07454">
    <property type="entry name" value="SpoIIP"/>
    <property type="match status" value="1"/>
</dbReference>
<keyword evidence="2" id="KW-1133">Transmembrane helix</keyword>
<organism evidence="3">
    <name type="scientific">Halalkalibacterium halodurans</name>
    <name type="common">Bacillus halodurans</name>
    <dbReference type="NCBI Taxonomy" id="86665"/>
    <lineage>
        <taxon>Bacteria</taxon>
        <taxon>Bacillati</taxon>
        <taxon>Bacillota</taxon>
        <taxon>Bacilli</taxon>
        <taxon>Bacillales</taxon>
        <taxon>Bacillaceae</taxon>
        <taxon>Halalkalibacterium (ex Joshi et al. 2022)</taxon>
    </lineage>
</organism>
<dbReference type="SUPFAM" id="SSF53187">
    <property type="entry name" value="Zn-dependent exopeptidases"/>
    <property type="match status" value="1"/>
</dbReference>
<comment type="caution">
    <text evidence="3">The sequence shown here is derived from an EMBL/GenBank/DDBJ whole genome shotgun (WGS) entry which is preliminary data.</text>
</comment>
<evidence type="ECO:0000256" key="1">
    <source>
        <dbReference type="SAM" id="MobiDB-lite"/>
    </source>
</evidence>
<keyword evidence="2" id="KW-0472">Membrane</keyword>
<dbReference type="GeneID" id="87597502"/>
<dbReference type="EMBL" id="LILD01000001">
    <property type="protein sequence ID" value="KOO39156.1"/>
    <property type="molecule type" value="Genomic_DNA"/>
</dbReference>
<dbReference type="AlphaFoldDB" id="A0A0M0KJS2"/>
<feature type="region of interest" description="Disordered" evidence="1">
    <location>
        <begin position="141"/>
        <end position="165"/>
    </location>
</feature>
<dbReference type="NCBIfam" id="TIGR02867">
    <property type="entry name" value="spore_II_P"/>
    <property type="match status" value="1"/>
</dbReference>
<dbReference type="InterPro" id="IPR010897">
    <property type="entry name" value="Spore_II_P"/>
</dbReference>
<feature type="transmembrane region" description="Helical" evidence="2">
    <location>
        <begin position="14"/>
        <end position="38"/>
    </location>
</feature>
<dbReference type="RefSeq" id="WP_010898063.1">
    <property type="nucleotide sequence ID" value="NZ_CP040441.1"/>
</dbReference>
<gene>
    <name evidence="3" type="ORF">AMD02_10090</name>
</gene>
<dbReference type="OMA" id="THNTESY"/>
<evidence type="ECO:0000256" key="2">
    <source>
        <dbReference type="SAM" id="Phobius"/>
    </source>
</evidence>
<protein>
    <submittedName>
        <fullName evidence="3">Stage II sporulation protein P</fullName>
    </submittedName>
</protein>
<keyword evidence="2" id="KW-0812">Transmembrane</keyword>
<reference evidence="3" key="1">
    <citation type="submission" date="2015-08" db="EMBL/GenBank/DDBJ databases">
        <title>Complete DNA Sequence of Pseudomonas syringae pv. actinidiae, the Causal Agent of Kiwifruit Canker Disease.</title>
        <authorList>
            <person name="Rikkerink E.H.A."/>
            <person name="Fineran P.C."/>
        </authorList>
    </citation>
    <scope>NUCLEOTIDE SEQUENCE</scope>
    <source>
        <strain evidence="3">DSM 13666</strain>
    </source>
</reference>
<feature type="compositionally biased region" description="Acidic residues" evidence="1">
    <location>
        <begin position="146"/>
        <end position="158"/>
    </location>
</feature>
<proteinExistence type="predicted"/>